<accession>A0ABM7W694</accession>
<dbReference type="RefSeq" id="WP_284153510.1">
    <property type="nucleotide sequence ID" value="NZ_AP025516.1"/>
</dbReference>
<evidence type="ECO:0000313" key="2">
    <source>
        <dbReference type="Proteomes" id="UP000830055"/>
    </source>
</evidence>
<gene>
    <name evidence="1" type="ORF">DPPLL_07870</name>
</gene>
<dbReference type="EMBL" id="AP025516">
    <property type="protein sequence ID" value="BDD86422.1"/>
    <property type="molecule type" value="Genomic_DNA"/>
</dbReference>
<sequence length="141" mass="16391">MAKMHVNPNRATDKAVRAIDRKREQERKKMFLFARDHADLLATKLVQRLIDRNIIETDSVEDVRASFEKQLRGLHLLEEFDLQLKLAPVRTLVQDPNIVTLYLTQFIIEDLVNHAAIQDVFGEDIDIYRAVDSVTKVLRPK</sequence>
<evidence type="ECO:0000313" key="1">
    <source>
        <dbReference type="EMBL" id="BDD86422.1"/>
    </source>
</evidence>
<proteinExistence type="predicted"/>
<keyword evidence="2" id="KW-1185">Reference proteome</keyword>
<organism evidence="1 2">
    <name type="scientific">Desulfofustis limnaeus</name>
    <dbReference type="NCBI Taxonomy" id="2740163"/>
    <lineage>
        <taxon>Bacteria</taxon>
        <taxon>Pseudomonadati</taxon>
        <taxon>Thermodesulfobacteriota</taxon>
        <taxon>Desulfobulbia</taxon>
        <taxon>Desulfobulbales</taxon>
        <taxon>Desulfocapsaceae</taxon>
        <taxon>Desulfofustis</taxon>
    </lineage>
</organism>
<protein>
    <submittedName>
        <fullName evidence="1">Uncharacterized protein</fullName>
    </submittedName>
</protein>
<dbReference type="Proteomes" id="UP000830055">
    <property type="component" value="Chromosome"/>
</dbReference>
<name>A0ABM7W694_9BACT</name>
<reference evidence="1 2" key="1">
    <citation type="submission" date="2022-01" db="EMBL/GenBank/DDBJ databases">
        <title>Desulfofustis limnae sp. nov., a novel mesophilic sulfate-reducing bacterium isolated from marsh soil.</title>
        <authorList>
            <person name="Watanabe M."/>
            <person name="Takahashi A."/>
            <person name="Kojima H."/>
            <person name="Fukui M."/>
        </authorList>
    </citation>
    <scope>NUCLEOTIDE SEQUENCE [LARGE SCALE GENOMIC DNA]</scope>
    <source>
        <strain evidence="1 2">PPLL</strain>
    </source>
</reference>